<evidence type="ECO:0000313" key="1">
    <source>
        <dbReference type="EMBL" id="GAH25413.1"/>
    </source>
</evidence>
<evidence type="ECO:0008006" key="2">
    <source>
        <dbReference type="Google" id="ProtNLM"/>
    </source>
</evidence>
<accession>X1FXA7</accession>
<feature type="non-terminal residue" evidence="1">
    <location>
        <position position="106"/>
    </location>
</feature>
<comment type="caution">
    <text evidence="1">The sequence shown here is derived from an EMBL/GenBank/DDBJ whole genome shotgun (WGS) entry which is preliminary data.</text>
</comment>
<dbReference type="AlphaFoldDB" id="X1FXA7"/>
<organism evidence="1">
    <name type="scientific">marine sediment metagenome</name>
    <dbReference type="NCBI Taxonomy" id="412755"/>
    <lineage>
        <taxon>unclassified sequences</taxon>
        <taxon>metagenomes</taxon>
        <taxon>ecological metagenomes</taxon>
    </lineage>
</organism>
<sequence length="106" mass="12029">QKSRVRIGLQPLSVNYYKWKETVGAVKLYGSTGSFDYTAAWARGYEVQNKDRNADDFANDIDSLYGRLNFKPGEGLNYGLFALYEWNNIDKVYPDPADGSYDVTPV</sequence>
<feature type="non-terminal residue" evidence="1">
    <location>
        <position position="1"/>
    </location>
</feature>
<gene>
    <name evidence="1" type="ORF">S01H4_65423</name>
</gene>
<name>X1FXA7_9ZZZZ</name>
<protein>
    <recommendedName>
        <fullName evidence="2">TonB-dependent receptor-like beta-barrel domain-containing protein</fullName>
    </recommendedName>
</protein>
<reference evidence="1" key="1">
    <citation type="journal article" date="2014" name="Front. Microbiol.">
        <title>High frequency of phylogenetically diverse reductive dehalogenase-homologous genes in deep subseafloor sedimentary metagenomes.</title>
        <authorList>
            <person name="Kawai M."/>
            <person name="Futagami T."/>
            <person name="Toyoda A."/>
            <person name="Takaki Y."/>
            <person name="Nishi S."/>
            <person name="Hori S."/>
            <person name="Arai W."/>
            <person name="Tsubouchi T."/>
            <person name="Morono Y."/>
            <person name="Uchiyama I."/>
            <person name="Ito T."/>
            <person name="Fujiyama A."/>
            <person name="Inagaki F."/>
            <person name="Takami H."/>
        </authorList>
    </citation>
    <scope>NUCLEOTIDE SEQUENCE</scope>
    <source>
        <strain evidence="1">Expedition CK06-06</strain>
    </source>
</reference>
<dbReference type="EMBL" id="BART01040027">
    <property type="protein sequence ID" value="GAH25413.1"/>
    <property type="molecule type" value="Genomic_DNA"/>
</dbReference>
<proteinExistence type="predicted"/>